<keyword evidence="2" id="KW-0812">Transmembrane</keyword>
<dbReference type="AlphaFoldDB" id="A0A6G1KR32"/>
<gene>
    <name evidence="3" type="ORF">K504DRAFT_529505</name>
</gene>
<evidence type="ECO:0000256" key="2">
    <source>
        <dbReference type="SAM" id="Phobius"/>
    </source>
</evidence>
<organism evidence="3 4">
    <name type="scientific">Pleomassaria siparia CBS 279.74</name>
    <dbReference type="NCBI Taxonomy" id="1314801"/>
    <lineage>
        <taxon>Eukaryota</taxon>
        <taxon>Fungi</taxon>
        <taxon>Dikarya</taxon>
        <taxon>Ascomycota</taxon>
        <taxon>Pezizomycotina</taxon>
        <taxon>Dothideomycetes</taxon>
        <taxon>Pleosporomycetidae</taxon>
        <taxon>Pleosporales</taxon>
        <taxon>Pleomassariaceae</taxon>
        <taxon>Pleomassaria</taxon>
    </lineage>
</organism>
<name>A0A6G1KR32_9PLEO</name>
<accession>A0A6G1KR32</accession>
<keyword evidence="4" id="KW-1185">Reference proteome</keyword>
<protein>
    <submittedName>
        <fullName evidence="3">Uncharacterized protein</fullName>
    </submittedName>
</protein>
<proteinExistence type="predicted"/>
<feature type="transmembrane region" description="Helical" evidence="2">
    <location>
        <begin position="113"/>
        <end position="133"/>
    </location>
</feature>
<evidence type="ECO:0000313" key="4">
    <source>
        <dbReference type="Proteomes" id="UP000799428"/>
    </source>
</evidence>
<feature type="transmembrane region" description="Helical" evidence="2">
    <location>
        <begin position="33"/>
        <end position="52"/>
    </location>
</feature>
<feature type="transmembrane region" description="Helical" evidence="2">
    <location>
        <begin position="563"/>
        <end position="585"/>
    </location>
</feature>
<dbReference type="Proteomes" id="UP000799428">
    <property type="component" value="Unassembled WGS sequence"/>
</dbReference>
<keyword evidence="2" id="KW-1133">Transmembrane helix</keyword>
<reference evidence="3" key="1">
    <citation type="journal article" date="2020" name="Stud. Mycol.">
        <title>101 Dothideomycetes genomes: a test case for predicting lifestyles and emergence of pathogens.</title>
        <authorList>
            <person name="Haridas S."/>
            <person name="Albert R."/>
            <person name="Binder M."/>
            <person name="Bloem J."/>
            <person name="Labutti K."/>
            <person name="Salamov A."/>
            <person name="Andreopoulos B."/>
            <person name="Baker S."/>
            <person name="Barry K."/>
            <person name="Bills G."/>
            <person name="Bluhm B."/>
            <person name="Cannon C."/>
            <person name="Castanera R."/>
            <person name="Culley D."/>
            <person name="Daum C."/>
            <person name="Ezra D."/>
            <person name="Gonzalez J."/>
            <person name="Henrissat B."/>
            <person name="Kuo A."/>
            <person name="Liang C."/>
            <person name="Lipzen A."/>
            <person name="Lutzoni F."/>
            <person name="Magnuson J."/>
            <person name="Mondo S."/>
            <person name="Nolan M."/>
            <person name="Ohm R."/>
            <person name="Pangilinan J."/>
            <person name="Park H.-J."/>
            <person name="Ramirez L."/>
            <person name="Alfaro M."/>
            <person name="Sun H."/>
            <person name="Tritt A."/>
            <person name="Yoshinaga Y."/>
            <person name="Zwiers L.-H."/>
            <person name="Turgeon B."/>
            <person name="Goodwin S."/>
            <person name="Spatafora J."/>
            <person name="Crous P."/>
            <person name="Grigoriev I."/>
        </authorList>
    </citation>
    <scope>NUCLEOTIDE SEQUENCE</scope>
    <source>
        <strain evidence="3">CBS 279.74</strain>
    </source>
</reference>
<keyword evidence="2" id="KW-0472">Membrane</keyword>
<evidence type="ECO:0000313" key="3">
    <source>
        <dbReference type="EMBL" id="KAF2715314.1"/>
    </source>
</evidence>
<evidence type="ECO:0000256" key="1">
    <source>
        <dbReference type="SAM" id="MobiDB-lite"/>
    </source>
</evidence>
<dbReference type="OrthoDB" id="3540210at2759"/>
<feature type="region of interest" description="Disordered" evidence="1">
    <location>
        <begin position="742"/>
        <end position="772"/>
    </location>
</feature>
<sequence length="772" mass="85618">MASQQYSVHIGFWTNWSHGKVQGATVTLTRQNGGFLIAFLAIFVGMVGKSFWRLGCFMLHRYFSSDLPEDGLYHQRQAILRNSDGAQDGGWRLIMSLLAWRSGRRAVRPIMRLLPIIIFSFTISAAFGIASIFSSRVTSETANEVLLKGTDCGLLDQDKPEDGSELLTTLQPFYAEGASRNLGYAQKCYVNQTGVDGCNLYIKPKLPIFADSNATCPFGDSICKNGTGNLVLDTGYLDSALDLGINAPKSQRFQVRFVHECAPIKTQGFMEKYNDSDSREIMRYKYGQVINARGVINFTYEVPIDNAFLPTESDGAMSANVPRLDYNLGIETHHSTSNESAMANRWLPIQPLLRDNADVHLLFLSAPGIHFATPVNDPWITATKPASNITNQDTKSSFSAYLQNEPLGVMACALSMQYCNPNLPGGQNCEPLRGTLDPRGSAAVKKIFTDEKQFSAVNWADQLWTGQLYTINDIVGFIGSSALLARYGNVYGYQGPLPDNQWQLEAAHWIKGTLASLQDVFVTSANGFPSTLADFKVTPEKNETVALDMCKNQKIVSTAFSSFNVLGMSLILVLGAWIIILDMGLEPTVAWWQRRRYKKHQLKDHFYASGSSKTPHPLYSVLEWSHTSTLQLQRLAHEEAGYATWSGCDGDTPVTLPGHYLAPLSLSDVKHPVLKRQEGSDKCDTDQLSREEWEDIMAAKPREIERTDTGLETLVEDMEEGKEGKRPDAEGGRFVFTTVIATEEQEEEEEAMPTPTGLGLSGHGDGNWRTLR</sequence>
<dbReference type="EMBL" id="MU005764">
    <property type="protein sequence ID" value="KAF2715314.1"/>
    <property type="molecule type" value="Genomic_DNA"/>
</dbReference>